<feature type="domain" description="CoA-binding" evidence="1">
    <location>
        <begin position="34"/>
        <end position="127"/>
    </location>
</feature>
<proteinExistence type="predicted"/>
<evidence type="ECO:0000313" key="2">
    <source>
        <dbReference type="EMBL" id="HGT38176.1"/>
    </source>
</evidence>
<organism evidence="2">
    <name type="scientific">Schlesneria paludicola</name>
    <dbReference type="NCBI Taxonomy" id="360056"/>
    <lineage>
        <taxon>Bacteria</taxon>
        <taxon>Pseudomonadati</taxon>
        <taxon>Planctomycetota</taxon>
        <taxon>Planctomycetia</taxon>
        <taxon>Planctomycetales</taxon>
        <taxon>Planctomycetaceae</taxon>
        <taxon>Schlesneria</taxon>
    </lineage>
</organism>
<dbReference type="SMART" id="SM00881">
    <property type="entry name" value="CoA_binding"/>
    <property type="match status" value="1"/>
</dbReference>
<dbReference type="PANTHER" id="PTHR33303:SF2">
    <property type="entry name" value="COA-BINDING DOMAIN-CONTAINING PROTEIN"/>
    <property type="match status" value="1"/>
</dbReference>
<accession>A0A7C4LJH7</accession>
<sequence length="177" mass="19624">MGSGPGAVCAISLNTILTQEQQALYQDPECIRDLLNSSRTIAIVGLSAERQKASYFVATYLQREGYRIIPVNPRGGKILGETVYPDLRSIPEQVDLVDVFRPAAEVPTIVDQALAIRAKALWMQLRIIHFEAAETARAAGLTVVMDRCIKMEHGRYSGSLHWAGMNTELISARRARR</sequence>
<dbReference type="PANTHER" id="PTHR33303">
    <property type="entry name" value="CYTOPLASMIC PROTEIN-RELATED"/>
    <property type="match status" value="1"/>
</dbReference>
<dbReference type="InterPro" id="IPR036291">
    <property type="entry name" value="NAD(P)-bd_dom_sf"/>
</dbReference>
<comment type="caution">
    <text evidence="2">The sequence shown here is derived from an EMBL/GenBank/DDBJ whole genome shotgun (WGS) entry which is preliminary data.</text>
</comment>
<gene>
    <name evidence="2" type="ORF">ENS64_02745</name>
</gene>
<evidence type="ECO:0000259" key="1">
    <source>
        <dbReference type="SMART" id="SM00881"/>
    </source>
</evidence>
<dbReference type="InterPro" id="IPR003781">
    <property type="entry name" value="CoA-bd"/>
</dbReference>
<dbReference type="AlphaFoldDB" id="A0A7C4LJH7"/>
<reference evidence="2" key="1">
    <citation type="journal article" date="2020" name="mSystems">
        <title>Genome- and Community-Level Interaction Insights into Carbon Utilization and Element Cycling Functions of Hydrothermarchaeota in Hydrothermal Sediment.</title>
        <authorList>
            <person name="Zhou Z."/>
            <person name="Liu Y."/>
            <person name="Xu W."/>
            <person name="Pan J."/>
            <person name="Luo Z.H."/>
            <person name="Li M."/>
        </authorList>
    </citation>
    <scope>NUCLEOTIDE SEQUENCE [LARGE SCALE GENOMIC DNA]</scope>
    <source>
        <strain evidence="2">SpSt-508</strain>
    </source>
</reference>
<dbReference type="Gene3D" id="3.40.50.720">
    <property type="entry name" value="NAD(P)-binding Rossmann-like Domain"/>
    <property type="match status" value="1"/>
</dbReference>
<dbReference type="Pfam" id="PF13380">
    <property type="entry name" value="CoA_binding_2"/>
    <property type="match status" value="1"/>
</dbReference>
<dbReference type="EMBL" id="DSVQ01000006">
    <property type="protein sequence ID" value="HGT38176.1"/>
    <property type="molecule type" value="Genomic_DNA"/>
</dbReference>
<name>A0A7C4LJH7_9PLAN</name>
<dbReference type="SUPFAM" id="SSF51735">
    <property type="entry name" value="NAD(P)-binding Rossmann-fold domains"/>
    <property type="match status" value="1"/>
</dbReference>
<protein>
    <submittedName>
        <fullName evidence="2">CoA-binding protein</fullName>
    </submittedName>
</protein>